<name>A0A418QWK5_9BACT</name>
<reference evidence="6 7" key="1">
    <citation type="submission" date="2018-09" db="EMBL/GenBank/DDBJ databases">
        <authorList>
            <person name="Zeman M."/>
            <person name="Pardy F."/>
        </authorList>
    </citation>
    <scope>NUCLEOTIDE SEQUENCE [LARGE SCALE GENOMIC DNA]</scope>
    <source>
        <strain evidence="6 7">CCM 8852</strain>
    </source>
</reference>
<evidence type="ECO:0000313" key="6">
    <source>
        <dbReference type="EMBL" id="RIY09585.1"/>
    </source>
</evidence>
<dbReference type="InterPro" id="IPR001647">
    <property type="entry name" value="HTH_TetR"/>
</dbReference>
<dbReference type="Gene3D" id="1.10.357.10">
    <property type="entry name" value="Tetracycline Repressor, domain 2"/>
    <property type="match status" value="1"/>
</dbReference>
<accession>A0A418QWK5</accession>
<dbReference type="InterPro" id="IPR050109">
    <property type="entry name" value="HTH-type_TetR-like_transc_reg"/>
</dbReference>
<evidence type="ECO:0000256" key="1">
    <source>
        <dbReference type="ARBA" id="ARBA00023015"/>
    </source>
</evidence>
<keyword evidence="1" id="KW-0805">Transcription regulation</keyword>
<dbReference type="GO" id="GO:0003700">
    <property type="term" value="F:DNA-binding transcription factor activity"/>
    <property type="evidence" value="ECO:0007669"/>
    <property type="project" value="TreeGrafter"/>
</dbReference>
<evidence type="ECO:0000256" key="3">
    <source>
        <dbReference type="ARBA" id="ARBA00023163"/>
    </source>
</evidence>
<comment type="caution">
    <text evidence="6">The sequence shown here is derived from an EMBL/GenBank/DDBJ whole genome shotgun (WGS) entry which is preliminary data.</text>
</comment>
<feature type="domain" description="HTH tetR-type" evidence="5">
    <location>
        <begin position="16"/>
        <end position="76"/>
    </location>
</feature>
<dbReference type="InterPro" id="IPR009057">
    <property type="entry name" value="Homeodomain-like_sf"/>
</dbReference>
<keyword evidence="7" id="KW-1185">Reference proteome</keyword>
<gene>
    <name evidence="6" type="ORF">D0T11_12250</name>
</gene>
<evidence type="ECO:0000259" key="5">
    <source>
        <dbReference type="PROSITE" id="PS50977"/>
    </source>
</evidence>
<dbReference type="PANTHER" id="PTHR30055">
    <property type="entry name" value="HTH-TYPE TRANSCRIPTIONAL REGULATOR RUTR"/>
    <property type="match status" value="1"/>
</dbReference>
<dbReference type="Proteomes" id="UP000284250">
    <property type="component" value="Unassembled WGS sequence"/>
</dbReference>
<evidence type="ECO:0000313" key="7">
    <source>
        <dbReference type="Proteomes" id="UP000284250"/>
    </source>
</evidence>
<dbReference type="PROSITE" id="PS50977">
    <property type="entry name" value="HTH_TETR_2"/>
    <property type="match status" value="1"/>
</dbReference>
<sequence>MQYVASKKRMEPVTQDHLRSRILAVAHQLQHGQELRQLNMRRLAQHVGCCPGAIYYHFRSKQDLLCTIHQGCMETLLEQLHACPNTSPLTRLVAMSQGLLRFAGSCPDSFDQLFQADAGRHSASTAEKEMAAVGQLIQARFVVAVQQQVGPAPQAPHATDMLATLVWYFLYGLALKQRVEKENNHQNENSAEMLLFSFLGLLKHAT</sequence>
<organism evidence="6 7">
    <name type="scientific">Hymenobacter rubripertinctus</name>
    <dbReference type="NCBI Taxonomy" id="2029981"/>
    <lineage>
        <taxon>Bacteria</taxon>
        <taxon>Pseudomonadati</taxon>
        <taxon>Bacteroidota</taxon>
        <taxon>Cytophagia</taxon>
        <taxon>Cytophagales</taxon>
        <taxon>Hymenobacteraceae</taxon>
        <taxon>Hymenobacter</taxon>
    </lineage>
</organism>
<evidence type="ECO:0000256" key="2">
    <source>
        <dbReference type="ARBA" id="ARBA00023125"/>
    </source>
</evidence>
<dbReference type="Pfam" id="PF00440">
    <property type="entry name" value="TetR_N"/>
    <property type="match status" value="1"/>
</dbReference>
<keyword evidence="2 4" id="KW-0238">DNA-binding</keyword>
<feature type="DNA-binding region" description="H-T-H motif" evidence="4">
    <location>
        <begin position="39"/>
        <end position="58"/>
    </location>
</feature>
<dbReference type="GO" id="GO:0000976">
    <property type="term" value="F:transcription cis-regulatory region binding"/>
    <property type="evidence" value="ECO:0007669"/>
    <property type="project" value="TreeGrafter"/>
</dbReference>
<dbReference type="PANTHER" id="PTHR30055:SF234">
    <property type="entry name" value="HTH-TYPE TRANSCRIPTIONAL REGULATOR BETI"/>
    <property type="match status" value="1"/>
</dbReference>
<reference evidence="6 7" key="2">
    <citation type="submission" date="2019-01" db="EMBL/GenBank/DDBJ databases">
        <title>Hymenobacter humicola sp. nov., isolated from soils in Antarctica.</title>
        <authorList>
            <person name="Sedlacek I."/>
            <person name="Holochova P."/>
            <person name="Kralova S."/>
            <person name="Pantucek R."/>
            <person name="Stankova E."/>
            <person name="Vrbovska V."/>
            <person name="Kristofova L."/>
            <person name="Svec P."/>
            <person name="Busse H.-J."/>
        </authorList>
    </citation>
    <scope>NUCLEOTIDE SEQUENCE [LARGE SCALE GENOMIC DNA]</scope>
    <source>
        <strain evidence="6 7">CCM 8852</strain>
    </source>
</reference>
<protein>
    <submittedName>
        <fullName evidence="6">TetR/AcrR family transcriptional regulator</fullName>
    </submittedName>
</protein>
<evidence type="ECO:0000256" key="4">
    <source>
        <dbReference type="PROSITE-ProRule" id="PRU00335"/>
    </source>
</evidence>
<dbReference type="AlphaFoldDB" id="A0A418QWK5"/>
<dbReference type="SUPFAM" id="SSF46689">
    <property type="entry name" value="Homeodomain-like"/>
    <property type="match status" value="1"/>
</dbReference>
<keyword evidence="3" id="KW-0804">Transcription</keyword>
<proteinExistence type="predicted"/>
<dbReference type="EMBL" id="QYCN01000016">
    <property type="protein sequence ID" value="RIY09585.1"/>
    <property type="molecule type" value="Genomic_DNA"/>
</dbReference>